<dbReference type="Proteomes" id="UP000018888">
    <property type="component" value="Unassembled WGS sequence"/>
</dbReference>
<feature type="non-terminal residue" evidence="1">
    <location>
        <position position="1"/>
    </location>
</feature>
<evidence type="ECO:0000313" key="1">
    <source>
        <dbReference type="EMBL" id="POG66398.1"/>
    </source>
</evidence>
<dbReference type="EMBL" id="AUPC02000191">
    <property type="protein sequence ID" value="POG66398.1"/>
    <property type="molecule type" value="Genomic_DNA"/>
</dbReference>
<keyword evidence="2" id="KW-1185">Reference proteome</keyword>
<organism evidence="1 2">
    <name type="scientific">Rhizophagus irregularis (strain DAOM 181602 / DAOM 197198 / MUCL 43194)</name>
    <name type="common">Arbuscular mycorrhizal fungus</name>
    <name type="synonym">Glomus intraradices</name>
    <dbReference type="NCBI Taxonomy" id="747089"/>
    <lineage>
        <taxon>Eukaryota</taxon>
        <taxon>Fungi</taxon>
        <taxon>Fungi incertae sedis</taxon>
        <taxon>Mucoromycota</taxon>
        <taxon>Glomeromycotina</taxon>
        <taxon>Glomeromycetes</taxon>
        <taxon>Glomerales</taxon>
        <taxon>Glomeraceae</taxon>
        <taxon>Rhizophagus</taxon>
    </lineage>
</organism>
<name>A0A2P4PLZ1_RHIID</name>
<comment type="caution">
    <text evidence="1">The sequence shown here is derived from an EMBL/GenBank/DDBJ whole genome shotgun (WGS) entry which is preliminary data.</text>
</comment>
<reference evidence="1 2" key="2">
    <citation type="journal article" date="2018" name="New Phytol.">
        <title>High intraspecific genome diversity in the model arbuscular mycorrhizal symbiont Rhizophagus irregularis.</title>
        <authorList>
            <person name="Chen E.C.H."/>
            <person name="Morin E."/>
            <person name="Beaudet D."/>
            <person name="Noel J."/>
            <person name="Yildirir G."/>
            <person name="Ndikumana S."/>
            <person name="Charron P."/>
            <person name="St-Onge C."/>
            <person name="Giorgi J."/>
            <person name="Kruger M."/>
            <person name="Marton T."/>
            <person name="Ropars J."/>
            <person name="Grigoriev I.V."/>
            <person name="Hainaut M."/>
            <person name="Henrissat B."/>
            <person name="Roux C."/>
            <person name="Martin F."/>
            <person name="Corradi N."/>
        </authorList>
    </citation>
    <scope>NUCLEOTIDE SEQUENCE [LARGE SCALE GENOMIC DNA]</scope>
    <source>
        <strain evidence="1 2">DAOM 197198</strain>
    </source>
</reference>
<reference evidence="1 2" key="1">
    <citation type="journal article" date="2013" name="Proc. Natl. Acad. Sci. U.S.A.">
        <title>Genome of an arbuscular mycorrhizal fungus provides insight into the oldest plant symbiosis.</title>
        <authorList>
            <person name="Tisserant E."/>
            <person name="Malbreil M."/>
            <person name="Kuo A."/>
            <person name="Kohler A."/>
            <person name="Symeonidi A."/>
            <person name="Balestrini R."/>
            <person name="Charron P."/>
            <person name="Duensing N."/>
            <person name="Frei Dit Frey N."/>
            <person name="Gianinazzi-Pearson V."/>
            <person name="Gilbert L.B."/>
            <person name="Handa Y."/>
            <person name="Herr J.R."/>
            <person name="Hijri M."/>
            <person name="Koul R."/>
            <person name="Kawaguchi M."/>
            <person name="Krajinski F."/>
            <person name="Lammers P.J."/>
            <person name="Masclaux F.G."/>
            <person name="Murat C."/>
            <person name="Morin E."/>
            <person name="Ndikumana S."/>
            <person name="Pagni M."/>
            <person name="Petitpierre D."/>
            <person name="Requena N."/>
            <person name="Rosikiewicz P."/>
            <person name="Riley R."/>
            <person name="Saito K."/>
            <person name="San Clemente H."/>
            <person name="Shapiro H."/>
            <person name="van Tuinen D."/>
            <person name="Becard G."/>
            <person name="Bonfante P."/>
            <person name="Paszkowski U."/>
            <person name="Shachar-Hill Y.Y."/>
            <person name="Tuskan G.A."/>
            <person name="Young P.W."/>
            <person name="Sanders I.R."/>
            <person name="Henrissat B."/>
            <person name="Rensing S.A."/>
            <person name="Grigoriev I.V."/>
            <person name="Corradi N."/>
            <person name="Roux C."/>
            <person name="Martin F."/>
        </authorList>
    </citation>
    <scope>NUCLEOTIDE SEQUENCE [LARGE SCALE GENOMIC DNA]</scope>
    <source>
        <strain evidence="1 2">DAOM 197198</strain>
    </source>
</reference>
<protein>
    <submittedName>
        <fullName evidence="1">Uncharacterized protein</fullName>
    </submittedName>
</protein>
<evidence type="ECO:0000313" key="2">
    <source>
        <dbReference type="Proteomes" id="UP000018888"/>
    </source>
</evidence>
<proteinExistence type="predicted"/>
<gene>
    <name evidence="1" type="ORF">GLOIN_2v1656870</name>
</gene>
<sequence length="69" mass="7896">EENALCKALSKETDINVINTPTNYCEGESESLVGKVLTSSNDKLLPHEHIVRYSPNCFHCIHPEFMRYE</sequence>
<accession>A0A2P4PLZ1</accession>
<dbReference type="AlphaFoldDB" id="A0A2P4PLZ1"/>